<comment type="catalytic activity">
    <reaction evidence="8">
        <text>(6S)-5-methyl-5,6,7,8-tetrahydrofolate + NAD(+) = (6R)-5,10-methylene-5,6,7,8-tetrahydrofolate + NADH + H(+)</text>
        <dbReference type="Rhea" id="RHEA:19821"/>
        <dbReference type="ChEBI" id="CHEBI:15378"/>
        <dbReference type="ChEBI" id="CHEBI:15636"/>
        <dbReference type="ChEBI" id="CHEBI:18608"/>
        <dbReference type="ChEBI" id="CHEBI:57540"/>
        <dbReference type="ChEBI" id="CHEBI:57945"/>
        <dbReference type="EC" id="1.5.1.54"/>
    </reaction>
    <physiologicalReaction direction="right-to-left" evidence="8">
        <dbReference type="Rhea" id="RHEA:19823"/>
    </physiologicalReaction>
</comment>
<dbReference type="InterPro" id="IPR003171">
    <property type="entry name" value="Mehydrof_redctse-like"/>
</dbReference>
<accession>A0A445N145</accession>
<dbReference type="GO" id="GO:0009086">
    <property type="term" value="P:methionine biosynthetic process"/>
    <property type="evidence" value="ECO:0007669"/>
    <property type="project" value="TreeGrafter"/>
</dbReference>
<protein>
    <recommendedName>
        <fullName evidence="9">Methylenetetrahydrofolate reductase</fullName>
    </recommendedName>
</protein>
<evidence type="ECO:0000256" key="9">
    <source>
        <dbReference type="RuleBase" id="RU003862"/>
    </source>
</evidence>
<proteinExistence type="inferred from homology"/>
<dbReference type="GO" id="GO:0035999">
    <property type="term" value="P:tetrahydrofolate interconversion"/>
    <property type="evidence" value="ECO:0007669"/>
    <property type="project" value="UniProtKB-UniPathway"/>
</dbReference>
<evidence type="ECO:0000256" key="7">
    <source>
        <dbReference type="ARBA" id="ARBA00034478"/>
    </source>
</evidence>
<dbReference type="GO" id="GO:0071949">
    <property type="term" value="F:FAD binding"/>
    <property type="evidence" value="ECO:0007669"/>
    <property type="project" value="TreeGrafter"/>
</dbReference>
<evidence type="ECO:0000256" key="3">
    <source>
        <dbReference type="ARBA" id="ARBA00006743"/>
    </source>
</evidence>
<comment type="similarity">
    <text evidence="3 9">Belongs to the methylenetetrahydrofolate reductase family.</text>
</comment>
<comment type="pathway">
    <text evidence="7">Amino-acid biosynthesis; L-methionine biosynthesis via de novo pathway.</text>
</comment>
<dbReference type="EMBL" id="OJIN01000208">
    <property type="protein sequence ID" value="SPD75470.1"/>
    <property type="molecule type" value="Genomic_DNA"/>
</dbReference>
<dbReference type="InterPro" id="IPR029041">
    <property type="entry name" value="FAD-linked_oxidoreductase-like"/>
</dbReference>
<dbReference type="Pfam" id="PF02219">
    <property type="entry name" value="MTHFR"/>
    <property type="match status" value="1"/>
</dbReference>
<name>A0A445N145_9BACT</name>
<evidence type="ECO:0000256" key="4">
    <source>
        <dbReference type="ARBA" id="ARBA00022630"/>
    </source>
</evidence>
<keyword evidence="4 9" id="KW-0285">Flavoprotein</keyword>
<dbReference type="AlphaFoldDB" id="A0A445N145"/>
<dbReference type="GO" id="GO:0106312">
    <property type="term" value="F:methylenetetrahydrofolate reductase (NADH) activity"/>
    <property type="evidence" value="ECO:0007669"/>
    <property type="project" value="UniProtKB-EC"/>
</dbReference>
<comment type="pathway">
    <text evidence="2 9">One-carbon metabolism; tetrahydrofolate interconversion.</text>
</comment>
<dbReference type="PANTHER" id="PTHR45754">
    <property type="entry name" value="METHYLENETETRAHYDROFOLATE REDUCTASE"/>
    <property type="match status" value="1"/>
</dbReference>
<evidence type="ECO:0000256" key="6">
    <source>
        <dbReference type="ARBA" id="ARBA00023002"/>
    </source>
</evidence>
<evidence type="ECO:0000256" key="5">
    <source>
        <dbReference type="ARBA" id="ARBA00022827"/>
    </source>
</evidence>
<evidence type="ECO:0000256" key="8">
    <source>
        <dbReference type="ARBA" id="ARBA00048628"/>
    </source>
</evidence>
<evidence type="ECO:0000256" key="1">
    <source>
        <dbReference type="ARBA" id="ARBA00001974"/>
    </source>
</evidence>
<comment type="cofactor">
    <cofactor evidence="1 9">
        <name>FAD</name>
        <dbReference type="ChEBI" id="CHEBI:57692"/>
    </cofactor>
</comment>
<evidence type="ECO:0000256" key="2">
    <source>
        <dbReference type="ARBA" id="ARBA00004777"/>
    </source>
</evidence>
<dbReference type="GO" id="GO:0005829">
    <property type="term" value="C:cytosol"/>
    <property type="evidence" value="ECO:0007669"/>
    <property type="project" value="TreeGrafter"/>
</dbReference>
<dbReference type="SUPFAM" id="SSF51730">
    <property type="entry name" value="FAD-linked oxidoreductase"/>
    <property type="match status" value="1"/>
</dbReference>
<dbReference type="Gene3D" id="3.20.20.220">
    <property type="match status" value="1"/>
</dbReference>
<dbReference type="UniPathway" id="UPA00193"/>
<organism evidence="10">
    <name type="scientific">uncultured Desulfobacterium sp</name>
    <dbReference type="NCBI Taxonomy" id="201089"/>
    <lineage>
        <taxon>Bacteria</taxon>
        <taxon>Pseudomonadati</taxon>
        <taxon>Thermodesulfobacteriota</taxon>
        <taxon>Desulfobacteria</taxon>
        <taxon>Desulfobacterales</taxon>
        <taxon>Desulfobacteriaceae</taxon>
        <taxon>Desulfobacterium</taxon>
        <taxon>environmental samples</taxon>
    </lineage>
</organism>
<evidence type="ECO:0000313" key="10">
    <source>
        <dbReference type="EMBL" id="SPD75470.1"/>
    </source>
</evidence>
<keyword evidence="6 9" id="KW-0560">Oxidoreductase</keyword>
<gene>
    <name evidence="10" type="ORF">PITCH_A640013</name>
</gene>
<reference evidence="10" key="1">
    <citation type="submission" date="2018-01" db="EMBL/GenBank/DDBJ databases">
        <authorList>
            <person name="Regsiter A."/>
            <person name="William W."/>
        </authorList>
    </citation>
    <scope>NUCLEOTIDE SEQUENCE</scope>
    <source>
        <strain evidence="10">TRIP AH-1</strain>
    </source>
</reference>
<keyword evidence="5 9" id="KW-0274">FAD</keyword>
<dbReference type="PANTHER" id="PTHR45754:SF3">
    <property type="entry name" value="METHYLENETETRAHYDROFOLATE REDUCTASE (NADPH)"/>
    <property type="match status" value="1"/>
</dbReference>
<sequence>MPLQDKIRSGKFVVLGEFEPPKGTDFSSLLESAMQSRGRVDAIVIPEMANAVLKASSLGACAFFQKAGIETVFQVCCRDRNSLALQADILAAGALGIPNIMAVAGEEIKFGDHPQARTVNDLDLTELLDAINRLSSGRDLAGIELRGVPHFCVGSTMDTSVSGGLMDIELENLKKKISLGVEYVITNPVFDLRRFQQFLKRVDTTRIKLIPTVLLLKSAGMARYIDKNVKGMSVPSEIIRDIQKAPDKGKECIRIAGETIARLKDMGMAGVLISTIGWEKYLPLVMDAAKI</sequence>